<dbReference type="InterPro" id="IPR009057">
    <property type="entry name" value="Homeodomain-like_sf"/>
</dbReference>
<dbReference type="InterPro" id="IPR050624">
    <property type="entry name" value="HTH-type_Tx_Regulator"/>
</dbReference>
<reference evidence="3" key="1">
    <citation type="submission" date="2019-08" db="EMBL/GenBank/DDBJ databases">
        <authorList>
            <person name="Kucharzyk K."/>
            <person name="Murdoch R.W."/>
            <person name="Higgins S."/>
            <person name="Loffler F."/>
        </authorList>
    </citation>
    <scope>NUCLEOTIDE SEQUENCE</scope>
</reference>
<evidence type="ECO:0000256" key="1">
    <source>
        <dbReference type="ARBA" id="ARBA00023125"/>
    </source>
</evidence>
<dbReference type="PRINTS" id="PR00455">
    <property type="entry name" value="HTHTETR"/>
</dbReference>
<dbReference type="InterPro" id="IPR036271">
    <property type="entry name" value="Tet_transcr_reg_TetR-rel_C_sf"/>
</dbReference>
<dbReference type="AlphaFoldDB" id="A0A644Y8I3"/>
<accession>A0A644Y8I3</accession>
<dbReference type="PROSITE" id="PS50977">
    <property type="entry name" value="HTH_TETR_2"/>
    <property type="match status" value="1"/>
</dbReference>
<name>A0A644Y8I3_9ZZZZ</name>
<organism evidence="3">
    <name type="scientific">bioreactor metagenome</name>
    <dbReference type="NCBI Taxonomy" id="1076179"/>
    <lineage>
        <taxon>unclassified sequences</taxon>
        <taxon>metagenomes</taxon>
        <taxon>ecological metagenomes</taxon>
    </lineage>
</organism>
<protein>
    <submittedName>
        <fullName evidence="3">HTH-type transcriptional regulator SrpR</fullName>
    </submittedName>
</protein>
<dbReference type="Pfam" id="PF00440">
    <property type="entry name" value="TetR_N"/>
    <property type="match status" value="1"/>
</dbReference>
<evidence type="ECO:0000313" key="3">
    <source>
        <dbReference type="EMBL" id="MPM24477.1"/>
    </source>
</evidence>
<sequence length="205" mass="23229">MPEALKRTRTQIERREEAISRMVDSAIELIANKGIQTVTMAEIGVHAGYSRGLPYQHFGTKEKIIEAILESVIERFNARRKHNNAPQPGLESIKSLVSTYLDREEADWTLSKAFIVIMAEASLPDSKHRELVIQHNRKNLQFLKKHLRIARENREIQSTVPDEDLAVILMGTMRGIVLQTLSDKEINLQSLHVGMLKVLDVTLGA</sequence>
<dbReference type="EMBL" id="VSSQ01004271">
    <property type="protein sequence ID" value="MPM24477.1"/>
    <property type="molecule type" value="Genomic_DNA"/>
</dbReference>
<dbReference type="InterPro" id="IPR001647">
    <property type="entry name" value="HTH_TetR"/>
</dbReference>
<evidence type="ECO:0000259" key="2">
    <source>
        <dbReference type="PROSITE" id="PS50977"/>
    </source>
</evidence>
<dbReference type="PANTHER" id="PTHR43479">
    <property type="entry name" value="ACREF/ENVCD OPERON REPRESSOR-RELATED"/>
    <property type="match status" value="1"/>
</dbReference>
<dbReference type="PANTHER" id="PTHR43479:SF11">
    <property type="entry name" value="ACREF_ENVCD OPERON REPRESSOR-RELATED"/>
    <property type="match status" value="1"/>
</dbReference>
<dbReference type="SUPFAM" id="SSF46689">
    <property type="entry name" value="Homeodomain-like"/>
    <property type="match status" value="1"/>
</dbReference>
<dbReference type="GO" id="GO:0003677">
    <property type="term" value="F:DNA binding"/>
    <property type="evidence" value="ECO:0007669"/>
    <property type="project" value="UniProtKB-KW"/>
</dbReference>
<dbReference type="SUPFAM" id="SSF48498">
    <property type="entry name" value="Tetracyclin repressor-like, C-terminal domain"/>
    <property type="match status" value="1"/>
</dbReference>
<gene>
    <name evidence="3" type="primary">srpR</name>
    <name evidence="3" type="ORF">SDC9_70960</name>
</gene>
<feature type="domain" description="HTH tetR-type" evidence="2">
    <location>
        <begin position="16"/>
        <end position="76"/>
    </location>
</feature>
<keyword evidence="1" id="KW-0238">DNA-binding</keyword>
<proteinExistence type="predicted"/>
<dbReference type="Gene3D" id="1.10.357.10">
    <property type="entry name" value="Tetracycline Repressor, domain 2"/>
    <property type="match status" value="1"/>
</dbReference>
<comment type="caution">
    <text evidence="3">The sequence shown here is derived from an EMBL/GenBank/DDBJ whole genome shotgun (WGS) entry which is preliminary data.</text>
</comment>